<evidence type="ECO:0000313" key="1">
    <source>
        <dbReference type="EMBL" id="TYI70110.1"/>
    </source>
</evidence>
<organism evidence="1 2">
    <name type="scientific">Gossypium mustelinum</name>
    <name type="common">Cotton</name>
    <name type="synonym">Gossypium caicoense</name>
    <dbReference type="NCBI Taxonomy" id="34275"/>
    <lineage>
        <taxon>Eukaryota</taxon>
        <taxon>Viridiplantae</taxon>
        <taxon>Streptophyta</taxon>
        <taxon>Embryophyta</taxon>
        <taxon>Tracheophyta</taxon>
        <taxon>Spermatophyta</taxon>
        <taxon>Magnoliopsida</taxon>
        <taxon>eudicotyledons</taxon>
        <taxon>Gunneridae</taxon>
        <taxon>Pentapetalae</taxon>
        <taxon>rosids</taxon>
        <taxon>malvids</taxon>
        <taxon>Malvales</taxon>
        <taxon>Malvaceae</taxon>
        <taxon>Malvoideae</taxon>
        <taxon>Gossypium</taxon>
    </lineage>
</organism>
<evidence type="ECO:0000313" key="2">
    <source>
        <dbReference type="Proteomes" id="UP000323597"/>
    </source>
</evidence>
<proteinExistence type="predicted"/>
<protein>
    <submittedName>
        <fullName evidence="1">Uncharacterized protein</fullName>
    </submittedName>
</protein>
<keyword evidence="2" id="KW-1185">Reference proteome</keyword>
<name>A0A5D2TZ18_GOSMU</name>
<dbReference type="EMBL" id="CM017656">
    <property type="protein sequence ID" value="TYI70110.1"/>
    <property type="molecule type" value="Genomic_DNA"/>
</dbReference>
<sequence>MVIVPATTGHMAVLPSATNFVADIITVEAVPLRPHRVWLSSPKSLAQPLLIWRKLKPKLALTFTVHSTLVLQANTSVHNQRSSLPVLLSDLCINFFICRLHQN</sequence>
<dbReference type="AlphaFoldDB" id="A0A5D2TZ18"/>
<accession>A0A5D2TZ18</accession>
<gene>
    <name evidence="1" type="ORF">E1A91_D08G198900v1</name>
</gene>
<dbReference type="Proteomes" id="UP000323597">
    <property type="component" value="Chromosome D08"/>
</dbReference>
<reference evidence="1 2" key="1">
    <citation type="submission" date="2019-07" db="EMBL/GenBank/DDBJ databases">
        <title>WGS assembly of Gossypium mustelinum.</title>
        <authorList>
            <person name="Chen Z.J."/>
            <person name="Sreedasyam A."/>
            <person name="Ando A."/>
            <person name="Song Q."/>
            <person name="De L."/>
            <person name="Hulse-Kemp A."/>
            <person name="Ding M."/>
            <person name="Ye W."/>
            <person name="Kirkbride R."/>
            <person name="Jenkins J."/>
            <person name="Plott C."/>
            <person name="Lovell J."/>
            <person name="Lin Y.-M."/>
            <person name="Vaughn R."/>
            <person name="Liu B."/>
            <person name="Li W."/>
            <person name="Simpson S."/>
            <person name="Scheffler B."/>
            <person name="Saski C."/>
            <person name="Grover C."/>
            <person name="Hu G."/>
            <person name="Conover J."/>
            <person name="Carlson J."/>
            <person name="Shu S."/>
            <person name="Boston L."/>
            <person name="Williams M."/>
            <person name="Peterson D."/>
            <person name="Mcgee K."/>
            <person name="Jones D."/>
            <person name="Wendel J."/>
            <person name="Stelly D."/>
            <person name="Grimwood J."/>
            <person name="Schmutz J."/>
        </authorList>
    </citation>
    <scope>NUCLEOTIDE SEQUENCE [LARGE SCALE GENOMIC DNA]</scope>
    <source>
        <strain evidence="1">1408120.09</strain>
    </source>
</reference>